<organism evidence="7">
    <name type="scientific">marine metagenome</name>
    <dbReference type="NCBI Taxonomy" id="408172"/>
    <lineage>
        <taxon>unclassified sequences</taxon>
        <taxon>metagenomes</taxon>
        <taxon>ecological metagenomes</taxon>
    </lineage>
</organism>
<dbReference type="InterPro" id="IPR013785">
    <property type="entry name" value="Aldolase_TIM"/>
</dbReference>
<dbReference type="AlphaFoldDB" id="A0A381XAA3"/>
<dbReference type="GO" id="GO:0019563">
    <property type="term" value="P:glycerol catabolic process"/>
    <property type="evidence" value="ECO:0007669"/>
    <property type="project" value="TreeGrafter"/>
</dbReference>
<keyword evidence="6" id="KW-0413">Isomerase</keyword>
<keyword evidence="3" id="KW-0312">Gluconeogenesis</keyword>
<keyword evidence="4" id="KW-0963">Cytoplasm</keyword>
<evidence type="ECO:0000256" key="4">
    <source>
        <dbReference type="ARBA" id="ARBA00022490"/>
    </source>
</evidence>
<dbReference type="EMBL" id="UINC01014415">
    <property type="protein sequence ID" value="SVA61482.1"/>
    <property type="molecule type" value="Genomic_DNA"/>
</dbReference>
<keyword evidence="5" id="KW-0324">Glycolysis</keyword>
<dbReference type="SUPFAM" id="SSF51351">
    <property type="entry name" value="Triosephosphate isomerase (TIM)"/>
    <property type="match status" value="1"/>
</dbReference>
<dbReference type="GO" id="GO:0005829">
    <property type="term" value="C:cytosol"/>
    <property type="evidence" value="ECO:0007669"/>
    <property type="project" value="TreeGrafter"/>
</dbReference>
<dbReference type="Gene3D" id="3.20.20.70">
    <property type="entry name" value="Aldolase class I"/>
    <property type="match status" value="1"/>
</dbReference>
<gene>
    <name evidence="7" type="ORF">METZ01_LOCUS114336</name>
</gene>
<evidence type="ECO:0000256" key="5">
    <source>
        <dbReference type="ARBA" id="ARBA00023152"/>
    </source>
</evidence>
<proteinExistence type="inferred from homology"/>
<dbReference type="HAMAP" id="MF_00147_B">
    <property type="entry name" value="TIM_B"/>
    <property type="match status" value="1"/>
</dbReference>
<dbReference type="GO" id="GO:0046166">
    <property type="term" value="P:glyceraldehyde-3-phosphate biosynthetic process"/>
    <property type="evidence" value="ECO:0007669"/>
    <property type="project" value="TreeGrafter"/>
</dbReference>
<sequence>MKPIVAGNWKMNKTVDEGVSFVNEVKNRILDKDSAEVIFCPPFTSLFSIANLLDNSPFYLGAQNVHHEIQGAYTGEISIQMLKSLSVDYVILGHSERRTIFGESSDFVRDKIDTVLNQGIKAILCIGETLDERRSRQTEKVLQNQLEHSLNGISEINGDNFILAYEPIWAIGTGDTATEAQVAEAHAKIRSMVENMLGKNGQNIPILYGGSVNVDNAGSLIDTNGVDGFLIGGASLDIESFCKIIELVTDNIKRG</sequence>
<dbReference type="GO" id="GO:0004807">
    <property type="term" value="F:triose-phosphate isomerase activity"/>
    <property type="evidence" value="ECO:0007669"/>
    <property type="project" value="UniProtKB-EC"/>
</dbReference>
<name>A0A381XAA3_9ZZZZ</name>
<dbReference type="EC" id="5.3.1.1" evidence="2"/>
<accession>A0A381XAA3</accession>
<reference evidence="7" key="1">
    <citation type="submission" date="2018-05" db="EMBL/GenBank/DDBJ databases">
        <authorList>
            <person name="Lanie J.A."/>
            <person name="Ng W.-L."/>
            <person name="Kazmierczak K.M."/>
            <person name="Andrzejewski T.M."/>
            <person name="Davidsen T.M."/>
            <person name="Wayne K.J."/>
            <person name="Tettelin H."/>
            <person name="Glass J.I."/>
            <person name="Rusch D."/>
            <person name="Podicherti R."/>
            <person name="Tsui H.-C.T."/>
            <person name="Winkler M.E."/>
        </authorList>
    </citation>
    <scope>NUCLEOTIDE SEQUENCE</scope>
</reference>
<dbReference type="FunFam" id="3.20.20.70:FF:000016">
    <property type="entry name" value="Triosephosphate isomerase"/>
    <property type="match status" value="1"/>
</dbReference>
<evidence type="ECO:0000256" key="6">
    <source>
        <dbReference type="ARBA" id="ARBA00023235"/>
    </source>
</evidence>
<dbReference type="Pfam" id="PF00121">
    <property type="entry name" value="TIM"/>
    <property type="match status" value="1"/>
</dbReference>
<evidence type="ECO:0000256" key="2">
    <source>
        <dbReference type="ARBA" id="ARBA00011940"/>
    </source>
</evidence>
<dbReference type="InterPro" id="IPR020861">
    <property type="entry name" value="Triosephosphate_isomerase_AS"/>
</dbReference>
<dbReference type="NCBIfam" id="TIGR00419">
    <property type="entry name" value="tim"/>
    <property type="match status" value="1"/>
</dbReference>
<evidence type="ECO:0000256" key="1">
    <source>
        <dbReference type="ARBA" id="ARBA00004680"/>
    </source>
</evidence>
<dbReference type="PROSITE" id="PS00171">
    <property type="entry name" value="TIM_1"/>
    <property type="match status" value="1"/>
</dbReference>
<dbReference type="PANTHER" id="PTHR21139:SF42">
    <property type="entry name" value="TRIOSEPHOSPHATE ISOMERASE"/>
    <property type="match status" value="1"/>
</dbReference>
<dbReference type="InterPro" id="IPR035990">
    <property type="entry name" value="TIM_sf"/>
</dbReference>
<dbReference type="CDD" id="cd00311">
    <property type="entry name" value="TIM"/>
    <property type="match status" value="1"/>
</dbReference>
<protein>
    <recommendedName>
        <fullName evidence="2">triose-phosphate isomerase</fullName>
        <ecNumber evidence="2">5.3.1.1</ecNumber>
    </recommendedName>
</protein>
<dbReference type="GO" id="GO:0006094">
    <property type="term" value="P:gluconeogenesis"/>
    <property type="evidence" value="ECO:0007669"/>
    <property type="project" value="UniProtKB-KW"/>
</dbReference>
<dbReference type="InterPro" id="IPR000652">
    <property type="entry name" value="Triosephosphate_isomerase"/>
</dbReference>
<comment type="pathway">
    <text evidence="1">Carbohydrate degradation; glycolysis; D-glyceraldehyde 3-phosphate from glycerone phosphate: step 1/1.</text>
</comment>
<dbReference type="PROSITE" id="PS51440">
    <property type="entry name" value="TIM_2"/>
    <property type="match status" value="1"/>
</dbReference>
<dbReference type="PANTHER" id="PTHR21139">
    <property type="entry name" value="TRIOSEPHOSPHATE ISOMERASE"/>
    <property type="match status" value="1"/>
</dbReference>
<dbReference type="GO" id="GO:0006096">
    <property type="term" value="P:glycolytic process"/>
    <property type="evidence" value="ECO:0007669"/>
    <property type="project" value="UniProtKB-KW"/>
</dbReference>
<dbReference type="InterPro" id="IPR022896">
    <property type="entry name" value="TrioseP_Isoase_bac/euk"/>
</dbReference>
<evidence type="ECO:0000256" key="3">
    <source>
        <dbReference type="ARBA" id="ARBA00022432"/>
    </source>
</evidence>
<evidence type="ECO:0000313" key="7">
    <source>
        <dbReference type="EMBL" id="SVA61482.1"/>
    </source>
</evidence>